<dbReference type="InterPro" id="IPR005467">
    <property type="entry name" value="His_kinase_dom"/>
</dbReference>
<dbReference type="SUPFAM" id="SSF47384">
    <property type="entry name" value="Homodimeric domain of signal transducing histidine kinase"/>
    <property type="match status" value="1"/>
</dbReference>
<organism evidence="13">
    <name type="scientific">hydrothermal vent metagenome</name>
    <dbReference type="NCBI Taxonomy" id="652676"/>
    <lineage>
        <taxon>unclassified sequences</taxon>
        <taxon>metagenomes</taxon>
        <taxon>ecological metagenomes</taxon>
    </lineage>
</organism>
<dbReference type="GO" id="GO:0000155">
    <property type="term" value="F:phosphorelay sensor kinase activity"/>
    <property type="evidence" value="ECO:0007669"/>
    <property type="project" value="InterPro"/>
</dbReference>
<dbReference type="CDD" id="cd16922">
    <property type="entry name" value="HATPase_EvgS-ArcB-TorS-like"/>
    <property type="match status" value="1"/>
</dbReference>
<dbReference type="PROSITE" id="PS50110">
    <property type="entry name" value="RESPONSE_REGULATORY"/>
    <property type="match status" value="1"/>
</dbReference>
<dbReference type="Pfam" id="PF02518">
    <property type="entry name" value="HATPase_c"/>
    <property type="match status" value="1"/>
</dbReference>
<feature type="compositionally biased region" description="Basic and acidic residues" evidence="9">
    <location>
        <begin position="937"/>
        <end position="952"/>
    </location>
</feature>
<feature type="compositionally biased region" description="Basic and acidic residues" evidence="9">
    <location>
        <begin position="996"/>
        <end position="1017"/>
    </location>
</feature>
<evidence type="ECO:0000256" key="8">
    <source>
        <dbReference type="ARBA" id="ARBA00023012"/>
    </source>
</evidence>
<dbReference type="SMART" id="SM00387">
    <property type="entry name" value="HATPase_c"/>
    <property type="match status" value="1"/>
</dbReference>
<dbReference type="Pfam" id="PF08376">
    <property type="entry name" value="NIT"/>
    <property type="match status" value="1"/>
</dbReference>
<feature type="compositionally biased region" description="Basic and acidic residues" evidence="9">
    <location>
        <begin position="1066"/>
        <end position="1087"/>
    </location>
</feature>
<dbReference type="PROSITE" id="PS50109">
    <property type="entry name" value="HIS_KIN"/>
    <property type="match status" value="1"/>
</dbReference>
<feature type="compositionally biased region" description="Basic and acidic residues" evidence="9">
    <location>
        <begin position="1031"/>
        <end position="1052"/>
    </location>
</feature>
<feature type="compositionally biased region" description="Basic residues" evidence="9">
    <location>
        <begin position="1018"/>
        <end position="1029"/>
    </location>
</feature>
<dbReference type="EC" id="2.7.13.3" evidence="2"/>
<feature type="compositionally biased region" description="Basic residues" evidence="9">
    <location>
        <begin position="1088"/>
        <end position="1099"/>
    </location>
</feature>
<dbReference type="PANTHER" id="PTHR45339:SF1">
    <property type="entry name" value="HYBRID SIGNAL TRANSDUCTION HISTIDINE KINASE J"/>
    <property type="match status" value="1"/>
</dbReference>
<dbReference type="AlphaFoldDB" id="A0A1W1BG17"/>
<feature type="domain" description="Histidine kinase" evidence="11">
    <location>
        <begin position="418"/>
        <end position="641"/>
    </location>
</feature>
<dbReference type="InterPro" id="IPR036890">
    <property type="entry name" value="HATPase_C_sf"/>
</dbReference>
<feature type="compositionally biased region" description="Basic residues" evidence="9">
    <location>
        <begin position="983"/>
        <end position="994"/>
    </location>
</feature>
<feature type="compositionally biased region" description="Basic residues" evidence="9">
    <location>
        <begin position="953"/>
        <end position="965"/>
    </location>
</feature>
<dbReference type="SMART" id="SM00448">
    <property type="entry name" value="REC"/>
    <property type="match status" value="1"/>
</dbReference>
<dbReference type="Gene3D" id="3.40.50.2300">
    <property type="match status" value="1"/>
</dbReference>
<evidence type="ECO:0000256" key="1">
    <source>
        <dbReference type="ARBA" id="ARBA00000085"/>
    </source>
</evidence>
<keyword evidence="7" id="KW-0067">ATP-binding</keyword>
<keyword evidence="10" id="KW-0812">Transmembrane</keyword>
<dbReference type="CDD" id="cd00082">
    <property type="entry name" value="HisKA"/>
    <property type="match status" value="1"/>
</dbReference>
<feature type="compositionally biased region" description="Basic and acidic residues" evidence="9">
    <location>
        <begin position="1101"/>
        <end position="1122"/>
    </location>
</feature>
<sequence>MTIKNRLRIVAFIPIALLILLSSYFLVISYQNFEKANALKTVLKNNVILDDLLIQIGKERGLTALYLGSNQKNFLKPLKKQRELLDKSIANLQEKLNTNIPTYIPFLTGGIALINEDKYNTLISNLRKLQYIRKKVDSNKSNFSNIFFKNYTELIATPTINNMLQISNFSLDMEIGSLINILNQINIAKENAGLERGFISYFLTKKDALSFKDIALWDKFKTKSNGFDHTKITDMEIKDKIDNIYEEKKNKLVLENLAEISSAIQTEIGNGKYSEDPSNWFTLQTKKISILSKAQIIVSDQLQKKSEVFLEKQIITLAISISIWLLALILTIVGFTTTRGIATNIKELEDVLNKAVDDMKEGDDYFASDTADIENVELDTHEGTKTAYRFLEQLVETAKNDKLMALQANEAKSLFLANMSHEIRTPLNGIVGFTELLKATDVNDEQSEFLSIIDKSSENLLSIINNILDLSKVESNKVEIENIIFEAEDEFDSAVETYAVGASEKNIDLNYYMDPRISKKLKGDPTKIKEVVVNLMSNAVKFTSYGGEINVEIKKIDGVDGGPSRILFSVQDNGIGMTKEQQSRIFDAFSQADVSVTRKYGGTGLGLTLSSQFVELMGGELELTSAKDHGTTFFFSLPLEEITSSETDLFNGFTTLTIGKYQQEIPTTVDTYINQYFEYFGPSVKYFESVNEIKILEEQKICKNYWIDLDKAKQSVIDILPTIPKENLIIISNVTNRDKVEPLGLSQNNILYKPISIRKMREILINTSDVKPKEETKKVNTKEGNYFNANVLVAEDNIINQKLIRHILTEAGLNVDLANNGLEAFEKRRSGDYDVIFMDIQMPVLDGIEATHEILDYEEDEDIPHIPIVALTANALKGDKERFLKEGMDEYISKPLETSELLYVLNKYLDNKRVEAPIKPKEEKSKPKAKPRAMVKPKVEEEKTTKIEDTPAPKRKRVVRKRVAKKASVEETKSDTAEETPTKPKRVRRKRVVKKAPVEDKPEVEETKSDTAEETPTKPKRVRRQRVAKKTSTEKKASVEETKSDTAEETPTKPKRVRRKRVAKKAPAEDKPEVEETKSDTAEETPTKPKRVRRQRVAKKAPAEDKPEVEETKSDIAEETPTKPKRVRRKRVVRKKQSSTDSKKIILLAKKSLLGSRIISKMLTNLEVDFHKLDDLEQLEEESLSGKYDILLTDNELLPADISPIEDKVSIISLPDSTVTKESLDKLIRKHRG</sequence>
<name>A0A1W1BG17_9ZZZZ</name>
<feature type="transmembrane region" description="Helical" evidence="10">
    <location>
        <begin position="314"/>
        <end position="335"/>
    </location>
</feature>
<evidence type="ECO:0000256" key="9">
    <source>
        <dbReference type="SAM" id="MobiDB-lite"/>
    </source>
</evidence>
<dbReference type="PANTHER" id="PTHR45339">
    <property type="entry name" value="HYBRID SIGNAL TRANSDUCTION HISTIDINE KINASE J"/>
    <property type="match status" value="1"/>
</dbReference>
<keyword evidence="8" id="KW-0902">Two-component regulatory system</keyword>
<feature type="region of interest" description="Disordered" evidence="9">
    <location>
        <begin position="919"/>
        <end position="1139"/>
    </location>
</feature>
<dbReference type="InterPro" id="IPR001789">
    <property type="entry name" value="Sig_transdc_resp-reg_receiver"/>
</dbReference>
<dbReference type="CDD" id="cd17546">
    <property type="entry name" value="REC_hyHK_CKI1_RcsC-like"/>
    <property type="match status" value="1"/>
</dbReference>
<evidence type="ECO:0000256" key="3">
    <source>
        <dbReference type="ARBA" id="ARBA00022553"/>
    </source>
</evidence>
<comment type="catalytic activity">
    <reaction evidence="1">
        <text>ATP + protein L-histidine = ADP + protein N-phospho-L-histidine.</text>
        <dbReference type="EC" id="2.7.13.3"/>
    </reaction>
</comment>
<gene>
    <name evidence="13" type="ORF">MNB_SV-9-1521</name>
</gene>
<dbReference type="FunFam" id="3.30.565.10:FF:000010">
    <property type="entry name" value="Sensor histidine kinase RcsC"/>
    <property type="match status" value="1"/>
</dbReference>
<feature type="compositionally biased region" description="Basic residues" evidence="9">
    <location>
        <begin position="1053"/>
        <end position="1064"/>
    </location>
</feature>
<dbReference type="InterPro" id="IPR011006">
    <property type="entry name" value="CheY-like_superfamily"/>
</dbReference>
<evidence type="ECO:0000256" key="5">
    <source>
        <dbReference type="ARBA" id="ARBA00022741"/>
    </source>
</evidence>
<dbReference type="Pfam" id="PF00072">
    <property type="entry name" value="Response_reg"/>
    <property type="match status" value="1"/>
</dbReference>
<dbReference type="PRINTS" id="PR00344">
    <property type="entry name" value="BCTRLSENSOR"/>
</dbReference>
<dbReference type="InterPro" id="IPR003594">
    <property type="entry name" value="HATPase_dom"/>
</dbReference>
<keyword evidence="6 13" id="KW-0418">Kinase</keyword>
<evidence type="ECO:0000259" key="12">
    <source>
        <dbReference type="PROSITE" id="PS50110"/>
    </source>
</evidence>
<feature type="compositionally biased region" description="Basic residues" evidence="9">
    <location>
        <begin position="1123"/>
        <end position="1137"/>
    </location>
</feature>
<keyword evidence="10" id="KW-0472">Membrane</keyword>
<dbReference type="SUPFAM" id="SSF52172">
    <property type="entry name" value="CheY-like"/>
    <property type="match status" value="1"/>
</dbReference>
<evidence type="ECO:0000259" key="11">
    <source>
        <dbReference type="PROSITE" id="PS50109"/>
    </source>
</evidence>
<dbReference type="Gene3D" id="1.10.287.130">
    <property type="match status" value="1"/>
</dbReference>
<dbReference type="FunFam" id="1.10.287.130:FF:000002">
    <property type="entry name" value="Two-component osmosensing histidine kinase"/>
    <property type="match status" value="1"/>
</dbReference>
<evidence type="ECO:0000256" key="10">
    <source>
        <dbReference type="SAM" id="Phobius"/>
    </source>
</evidence>
<keyword evidence="3" id="KW-0597">Phosphoprotein</keyword>
<evidence type="ECO:0000256" key="7">
    <source>
        <dbReference type="ARBA" id="ARBA00022840"/>
    </source>
</evidence>
<dbReference type="InterPro" id="IPR036097">
    <property type="entry name" value="HisK_dim/P_sf"/>
</dbReference>
<dbReference type="Pfam" id="PF00512">
    <property type="entry name" value="HisKA"/>
    <property type="match status" value="1"/>
</dbReference>
<evidence type="ECO:0000313" key="13">
    <source>
        <dbReference type="EMBL" id="SFV52429.1"/>
    </source>
</evidence>
<evidence type="ECO:0000256" key="6">
    <source>
        <dbReference type="ARBA" id="ARBA00022777"/>
    </source>
</evidence>
<feature type="domain" description="Response regulatory" evidence="12">
    <location>
        <begin position="790"/>
        <end position="909"/>
    </location>
</feature>
<dbReference type="InterPro" id="IPR013587">
    <property type="entry name" value="Nitrate/nitrite_sensing"/>
</dbReference>
<proteinExistence type="predicted"/>
<accession>A0A1W1BG17</accession>
<dbReference type="Gene3D" id="3.30.565.10">
    <property type="entry name" value="Histidine kinase-like ATPase, C-terminal domain"/>
    <property type="match status" value="1"/>
</dbReference>
<evidence type="ECO:0000256" key="2">
    <source>
        <dbReference type="ARBA" id="ARBA00012438"/>
    </source>
</evidence>
<evidence type="ECO:0000256" key="4">
    <source>
        <dbReference type="ARBA" id="ARBA00022679"/>
    </source>
</evidence>
<feature type="transmembrane region" description="Helical" evidence="10">
    <location>
        <begin position="6"/>
        <end position="27"/>
    </location>
</feature>
<feature type="compositionally biased region" description="Basic and acidic residues" evidence="9">
    <location>
        <begin position="967"/>
        <end position="982"/>
    </location>
</feature>
<dbReference type="GO" id="GO:0005524">
    <property type="term" value="F:ATP binding"/>
    <property type="evidence" value="ECO:0007669"/>
    <property type="project" value="UniProtKB-KW"/>
</dbReference>
<dbReference type="SUPFAM" id="SSF55874">
    <property type="entry name" value="ATPase domain of HSP90 chaperone/DNA topoisomerase II/histidine kinase"/>
    <property type="match status" value="1"/>
</dbReference>
<dbReference type="SMART" id="SM00388">
    <property type="entry name" value="HisKA"/>
    <property type="match status" value="1"/>
</dbReference>
<keyword evidence="5" id="KW-0547">Nucleotide-binding</keyword>
<protein>
    <recommendedName>
        <fullName evidence="2">histidine kinase</fullName>
        <ecNumber evidence="2">2.7.13.3</ecNumber>
    </recommendedName>
</protein>
<dbReference type="InterPro" id="IPR003661">
    <property type="entry name" value="HisK_dim/P_dom"/>
</dbReference>
<dbReference type="EMBL" id="FPHG01000017">
    <property type="protein sequence ID" value="SFV52429.1"/>
    <property type="molecule type" value="Genomic_DNA"/>
</dbReference>
<keyword evidence="4" id="KW-0808">Transferase</keyword>
<dbReference type="InterPro" id="IPR004358">
    <property type="entry name" value="Sig_transdc_His_kin-like_C"/>
</dbReference>
<keyword evidence="10" id="KW-1133">Transmembrane helix</keyword>
<reference evidence="13" key="1">
    <citation type="submission" date="2016-10" db="EMBL/GenBank/DDBJ databases">
        <authorList>
            <person name="de Groot N.N."/>
        </authorList>
    </citation>
    <scope>NUCLEOTIDE SEQUENCE</scope>
</reference>